<dbReference type="PRINTS" id="PR00449">
    <property type="entry name" value="RASTRNSFRMNG"/>
</dbReference>
<dbReference type="InterPro" id="IPR027417">
    <property type="entry name" value="P-loop_NTPase"/>
</dbReference>
<dbReference type="InterPro" id="IPR005225">
    <property type="entry name" value="Small_GTP-bd"/>
</dbReference>
<keyword evidence="2" id="KW-1185">Reference proteome</keyword>
<gene>
    <name evidence="3" type="primary">LOC106462409</name>
</gene>
<sequence>MVESIFDYQFRIILIGDSMVGKSTLLRAFTEGKFTEVLDPTVGVDFFSRLVEIKNGVRVKLQLWDTAGQERFRSITRSYYRNSVGALLLYDITRRASFEHLVDWLFDATKHIEPRRAIYQVVACKTDIEDLREVSSEEGKAFAEFYGVHFIETSAKTGKNVEEAFRLIAQDVYEKIQSGVFKIQNGWDGIKVGFANPRAHFQIEEGEIESGSCC</sequence>
<dbReference type="SMART" id="SM00176">
    <property type="entry name" value="RAN"/>
    <property type="match status" value="1"/>
</dbReference>
<dbReference type="SUPFAM" id="SSF52540">
    <property type="entry name" value="P-loop containing nucleoside triphosphate hydrolases"/>
    <property type="match status" value="1"/>
</dbReference>
<dbReference type="Proteomes" id="UP000694941">
    <property type="component" value="Unplaced"/>
</dbReference>
<dbReference type="Pfam" id="PF00071">
    <property type="entry name" value="Ras"/>
    <property type="match status" value="1"/>
</dbReference>
<dbReference type="RefSeq" id="XP_013777790.1">
    <property type="nucleotide sequence ID" value="XM_013922336.2"/>
</dbReference>
<dbReference type="PROSITE" id="PS51421">
    <property type="entry name" value="RAS"/>
    <property type="match status" value="1"/>
</dbReference>
<protein>
    <submittedName>
        <fullName evidence="3">Ras-related protein Rab-39B-like</fullName>
    </submittedName>
</protein>
<dbReference type="GeneID" id="106462409"/>
<dbReference type="SMART" id="SM00175">
    <property type="entry name" value="RAB"/>
    <property type="match status" value="1"/>
</dbReference>
<evidence type="ECO:0000313" key="2">
    <source>
        <dbReference type="Proteomes" id="UP000694941"/>
    </source>
</evidence>
<name>A0ABM1B9Y4_LIMPO</name>
<dbReference type="Gene3D" id="3.40.50.300">
    <property type="entry name" value="P-loop containing nucleotide triphosphate hydrolases"/>
    <property type="match status" value="1"/>
</dbReference>
<evidence type="ECO:0000256" key="1">
    <source>
        <dbReference type="ARBA" id="ARBA00006270"/>
    </source>
</evidence>
<reference evidence="3" key="1">
    <citation type="submission" date="2025-08" db="UniProtKB">
        <authorList>
            <consortium name="RefSeq"/>
        </authorList>
    </citation>
    <scope>IDENTIFICATION</scope>
    <source>
        <tissue evidence="3">Muscle</tissue>
    </source>
</reference>
<evidence type="ECO:0000313" key="3">
    <source>
        <dbReference type="RefSeq" id="XP_013777790.1"/>
    </source>
</evidence>
<dbReference type="InterPro" id="IPR050209">
    <property type="entry name" value="Rab_GTPases_membrane_traffic"/>
</dbReference>
<dbReference type="PROSITE" id="PS51420">
    <property type="entry name" value="RHO"/>
    <property type="match status" value="1"/>
</dbReference>
<proteinExistence type="inferred from homology"/>
<dbReference type="SMART" id="SM00174">
    <property type="entry name" value="RHO"/>
    <property type="match status" value="1"/>
</dbReference>
<dbReference type="SMART" id="SM00173">
    <property type="entry name" value="RAS"/>
    <property type="match status" value="1"/>
</dbReference>
<dbReference type="InterPro" id="IPR001806">
    <property type="entry name" value="Small_GTPase"/>
</dbReference>
<dbReference type="SMART" id="SM00177">
    <property type="entry name" value="ARF"/>
    <property type="match status" value="1"/>
</dbReference>
<dbReference type="PROSITE" id="PS51419">
    <property type="entry name" value="RAB"/>
    <property type="match status" value="1"/>
</dbReference>
<dbReference type="PANTHER" id="PTHR47979">
    <property type="entry name" value="DRAB11-RELATED"/>
    <property type="match status" value="1"/>
</dbReference>
<organism evidence="2 3">
    <name type="scientific">Limulus polyphemus</name>
    <name type="common">Atlantic horseshoe crab</name>
    <dbReference type="NCBI Taxonomy" id="6850"/>
    <lineage>
        <taxon>Eukaryota</taxon>
        <taxon>Metazoa</taxon>
        <taxon>Ecdysozoa</taxon>
        <taxon>Arthropoda</taxon>
        <taxon>Chelicerata</taxon>
        <taxon>Merostomata</taxon>
        <taxon>Xiphosura</taxon>
        <taxon>Limulidae</taxon>
        <taxon>Limulus</taxon>
    </lineage>
</organism>
<accession>A0ABM1B9Y4</accession>
<dbReference type="NCBIfam" id="TIGR00231">
    <property type="entry name" value="small_GTP"/>
    <property type="match status" value="1"/>
</dbReference>
<comment type="similarity">
    <text evidence="1">Belongs to the small GTPase superfamily. Rab family.</text>
</comment>